<keyword evidence="2" id="KW-1185">Reference proteome</keyword>
<evidence type="ECO:0000313" key="1">
    <source>
        <dbReference type="EMBL" id="MFC5449120.1"/>
    </source>
</evidence>
<dbReference type="SUPFAM" id="SSF46785">
    <property type="entry name" value="Winged helix' DNA-binding domain"/>
    <property type="match status" value="1"/>
</dbReference>
<gene>
    <name evidence="1" type="ORF">ACFPOG_12680</name>
</gene>
<comment type="caution">
    <text evidence="1">The sequence shown here is derived from an EMBL/GenBank/DDBJ whole genome shotgun (WGS) entry which is preliminary data.</text>
</comment>
<accession>A0ABW0K789</accession>
<name>A0ABW0K789_9BACL</name>
<dbReference type="InterPro" id="IPR025855">
    <property type="entry name" value="Replic_Relax"/>
</dbReference>
<dbReference type="Proteomes" id="UP001596044">
    <property type="component" value="Unassembled WGS sequence"/>
</dbReference>
<dbReference type="RefSeq" id="WP_377524748.1">
    <property type="nucleotide sequence ID" value="NZ_JBHSMJ010000017.1"/>
</dbReference>
<reference evidence="2" key="1">
    <citation type="journal article" date="2019" name="Int. J. Syst. Evol. Microbiol.">
        <title>The Global Catalogue of Microorganisms (GCM) 10K type strain sequencing project: providing services to taxonomists for standard genome sequencing and annotation.</title>
        <authorList>
            <consortium name="The Broad Institute Genomics Platform"/>
            <consortium name="The Broad Institute Genome Sequencing Center for Infectious Disease"/>
            <person name="Wu L."/>
            <person name="Ma J."/>
        </authorList>
    </citation>
    <scope>NUCLEOTIDE SEQUENCE [LARGE SCALE GENOMIC DNA]</scope>
    <source>
        <strain evidence="2">KACC 11904</strain>
    </source>
</reference>
<organism evidence="1 2">
    <name type="scientific">Paenibacillus aestuarii</name>
    <dbReference type="NCBI Taxonomy" id="516965"/>
    <lineage>
        <taxon>Bacteria</taxon>
        <taxon>Bacillati</taxon>
        <taxon>Bacillota</taxon>
        <taxon>Bacilli</taxon>
        <taxon>Bacillales</taxon>
        <taxon>Paenibacillaceae</taxon>
        <taxon>Paenibacillus</taxon>
    </lineage>
</organism>
<proteinExistence type="predicted"/>
<evidence type="ECO:0000313" key="2">
    <source>
        <dbReference type="Proteomes" id="UP001596044"/>
    </source>
</evidence>
<dbReference type="EMBL" id="JBHSMJ010000017">
    <property type="protein sequence ID" value="MFC5449120.1"/>
    <property type="molecule type" value="Genomic_DNA"/>
</dbReference>
<dbReference type="Pfam" id="PF13814">
    <property type="entry name" value="Replic_Relax"/>
    <property type="match status" value="1"/>
</dbReference>
<sequence length="440" mass="50650">MKILRHSLSDEQIDILKWIHLYRGITTRQLLAAKRPLEFPPHLLDPKVSEPKEKSIRKLIGLLVKKGLVAEKVVPKGRANYAYLTEEGLELISIILEISPGKIGTGYSGDHGDFDYELYSPPSTKISHHLILVNFFLMLEHLKAKYYELKIDYRDNRYVSERYVLPDLDKSSKHGTKKIMPDGEIRLNDQFYPVEIDMGTERYKELVEKFEKYAEYFDFLQEHGRPLPEGIIFISGVADLASQFRRRWDTVIAAFFQGMDRWAAHVNLIGGTLNCVERIITEKSRDFTTFGQMLMNILGYYTKTDGNYKGTAYRVEIPIPKLFTATLSITQIGANHQVYVYEPVSGFETKGLARVRSFKSWLSKTKIPEFQAVSEVIPVFYHLNGQPMTFNFKKFDEKAQAEWEGLFSLTYWLNVEGPVWTDIDGESVAFSNPLLSRVSS</sequence>
<dbReference type="InterPro" id="IPR036390">
    <property type="entry name" value="WH_DNA-bd_sf"/>
</dbReference>
<protein>
    <submittedName>
        <fullName evidence="1">Replication-relaxation family protein</fullName>
    </submittedName>
</protein>